<protein>
    <recommendedName>
        <fullName evidence="2">NACHT domain-containing protein</fullName>
    </recommendedName>
</protein>
<dbReference type="InterPro" id="IPR027417">
    <property type="entry name" value="P-loop_NTPase"/>
</dbReference>
<sequence>MSLAGKATTSILGLSGLPLAWFLIDRGLAAPWLAILLLVLYEAVIGLGAMLLSVAQQTVRRRLEQIANVADLAFGRKVSRYARHYRRYVLERNGHINTRDLAHTPSHVPELDAVYVDVGLALGSPSKRSGGLLPANLDDSGERHAIHELLDREQPAVFAVIGAPGSGKSTLLRHTARRSVLRGKRQRRRIPVLIALRDHAESLSGDPSQTLADLIRGDIGALEVKEPKDWWEVRLREGDCLVLFDGLDEVARKEDRTAVSEWIEHQIAKHPRNDFVVTSRPHGYRTAVIPRAVVLQVRPFTTEQIRTFVKGWCLATERLATNAPVAEVDRRAQEEAQDLLDQLAVAPSLQELAVNPLLLTMMVLVHRERRALPAGRADLYGQVCDVMLWRRQEAKKLEVKPNGAIRQRILATLAYEMMLEGVRDHSKPQILAIFDRQLNGIDTDIDSESLLESIVDSSGLLIEREKDLYSFSHHTFGEFLAATHIRANNLAGTLKAQVANPWWRETTVFFAANSDASPIVAACLEDDSFTALSLAFACVAGNGQIDQGLRQRIDQLHIDAFLPEADPDRRRLVARALAAHHLSRVVVLDNGTFICPDPIPLDLYWLFCKDTGTVVPDGFREIDGSDAGVSAEGMWRQEARAFVEWVNAAAIEANTGMYRIPSKDEVEALIRSGIGVLGSSTAPPVVFTSDPQTVSVPEPWSSGVELPAGHGRIRLRSQLAIDVEMSGLVGGLVSLHPEYSEWSWPDRDADMTFPDARATEFLSRESVLIRTFRILVSGMESGDANSDSVPRAGIGSTLIDLREECAMVLTANGTRHPAFLQSRSPSGACAERLCVKAKIDDGYHSSATLDRLALSLTSACDMLDATPSIRSEWIRAASERLLRSARPILARLAPPHPDALRAMRISAAVLAAEAEGLGLITIAPLFREIAYGTAQIQARIEGGLPLERLILARE</sequence>
<comment type="caution">
    <text evidence="3">The sequence shown here is derived from an EMBL/GenBank/DDBJ whole genome shotgun (WGS) entry which is preliminary data.</text>
</comment>
<keyword evidence="4" id="KW-1185">Reference proteome</keyword>
<dbReference type="Gene3D" id="3.40.50.300">
    <property type="entry name" value="P-loop containing nucleotide triphosphate hydrolases"/>
    <property type="match status" value="1"/>
</dbReference>
<feature type="transmembrane region" description="Helical" evidence="1">
    <location>
        <begin position="30"/>
        <end position="52"/>
    </location>
</feature>
<dbReference type="SUPFAM" id="SSF52540">
    <property type="entry name" value="P-loop containing nucleoside triphosphate hydrolases"/>
    <property type="match status" value="1"/>
</dbReference>
<evidence type="ECO:0000313" key="3">
    <source>
        <dbReference type="EMBL" id="GAA1672710.1"/>
    </source>
</evidence>
<dbReference type="Proteomes" id="UP001499851">
    <property type="component" value="Unassembled WGS sequence"/>
</dbReference>
<gene>
    <name evidence="3" type="ORF">GCM10009830_18630</name>
</gene>
<feature type="domain" description="NACHT" evidence="2">
    <location>
        <begin position="156"/>
        <end position="281"/>
    </location>
</feature>
<dbReference type="PROSITE" id="PS50837">
    <property type="entry name" value="NACHT"/>
    <property type="match status" value="1"/>
</dbReference>
<keyword evidence="1" id="KW-1133">Transmembrane helix</keyword>
<dbReference type="Pfam" id="PF05729">
    <property type="entry name" value="NACHT"/>
    <property type="match status" value="1"/>
</dbReference>
<dbReference type="EMBL" id="BAAAQF010000005">
    <property type="protein sequence ID" value="GAA1672710.1"/>
    <property type="molecule type" value="Genomic_DNA"/>
</dbReference>
<accession>A0ABP4SGS2</accession>
<dbReference type="InterPro" id="IPR007111">
    <property type="entry name" value="NACHT_NTPase"/>
</dbReference>
<keyword evidence="1" id="KW-0472">Membrane</keyword>
<dbReference type="PANTHER" id="PTHR46844">
    <property type="entry name" value="SLR5058 PROTEIN"/>
    <property type="match status" value="1"/>
</dbReference>
<evidence type="ECO:0000256" key="1">
    <source>
        <dbReference type="SAM" id="Phobius"/>
    </source>
</evidence>
<organism evidence="3 4">
    <name type="scientific">Glycomyces endophyticus</name>
    <dbReference type="NCBI Taxonomy" id="480996"/>
    <lineage>
        <taxon>Bacteria</taxon>
        <taxon>Bacillati</taxon>
        <taxon>Actinomycetota</taxon>
        <taxon>Actinomycetes</taxon>
        <taxon>Glycomycetales</taxon>
        <taxon>Glycomycetaceae</taxon>
        <taxon>Glycomyces</taxon>
    </lineage>
</organism>
<evidence type="ECO:0000259" key="2">
    <source>
        <dbReference type="PROSITE" id="PS50837"/>
    </source>
</evidence>
<reference evidence="4" key="1">
    <citation type="journal article" date="2019" name="Int. J. Syst. Evol. Microbiol.">
        <title>The Global Catalogue of Microorganisms (GCM) 10K type strain sequencing project: providing services to taxonomists for standard genome sequencing and annotation.</title>
        <authorList>
            <consortium name="The Broad Institute Genomics Platform"/>
            <consortium name="The Broad Institute Genome Sequencing Center for Infectious Disease"/>
            <person name="Wu L."/>
            <person name="Ma J."/>
        </authorList>
    </citation>
    <scope>NUCLEOTIDE SEQUENCE [LARGE SCALE GENOMIC DNA]</scope>
    <source>
        <strain evidence="4">JCM 16001</strain>
    </source>
</reference>
<evidence type="ECO:0000313" key="4">
    <source>
        <dbReference type="Proteomes" id="UP001499851"/>
    </source>
</evidence>
<dbReference type="RefSeq" id="WP_344484871.1">
    <property type="nucleotide sequence ID" value="NZ_BAAAQF010000005.1"/>
</dbReference>
<dbReference type="PANTHER" id="PTHR46844:SF1">
    <property type="entry name" value="SLR5058 PROTEIN"/>
    <property type="match status" value="1"/>
</dbReference>
<name>A0ABP4SGS2_9ACTN</name>
<proteinExistence type="predicted"/>
<keyword evidence="1" id="KW-0812">Transmembrane</keyword>